<gene>
    <name evidence="16" type="ORF">SAMN05660235_01783</name>
</gene>
<dbReference type="Gene3D" id="3.30.565.10">
    <property type="entry name" value="Histidine kinase-like ATPase, C-terminal domain"/>
    <property type="match status" value="1"/>
</dbReference>
<dbReference type="Pfam" id="PF14689">
    <property type="entry name" value="SPOB_a"/>
    <property type="match status" value="1"/>
</dbReference>
<dbReference type="SUPFAM" id="SSF55874">
    <property type="entry name" value="ATPase domain of HSP90 chaperone/DNA topoisomerase II/histidine kinase"/>
    <property type="match status" value="1"/>
</dbReference>
<dbReference type="InterPro" id="IPR016120">
    <property type="entry name" value="Sig_transdc_His_kin_SpoOB"/>
</dbReference>
<keyword evidence="5" id="KW-0597">Phosphoprotein</keyword>
<dbReference type="InterPro" id="IPR003594">
    <property type="entry name" value="HATPase_dom"/>
</dbReference>
<evidence type="ECO:0000256" key="14">
    <source>
        <dbReference type="SAM" id="Coils"/>
    </source>
</evidence>
<dbReference type="InterPro" id="IPR000014">
    <property type="entry name" value="PAS"/>
</dbReference>
<evidence type="ECO:0000256" key="7">
    <source>
        <dbReference type="ARBA" id="ARBA00022692"/>
    </source>
</evidence>
<proteinExistence type="predicted"/>
<dbReference type="CDD" id="cd16915">
    <property type="entry name" value="HATPase_DpiB-CitA-like"/>
    <property type="match status" value="1"/>
</dbReference>
<dbReference type="InterPro" id="IPR003018">
    <property type="entry name" value="GAF"/>
</dbReference>
<dbReference type="InterPro" id="IPR036890">
    <property type="entry name" value="HATPase_C_sf"/>
</dbReference>
<feature type="domain" description="Histidine kinase" evidence="15">
    <location>
        <begin position="493"/>
        <end position="595"/>
    </location>
</feature>
<keyword evidence="9" id="KW-0418">Kinase</keyword>
<keyword evidence="7" id="KW-0812">Transmembrane</keyword>
<keyword evidence="17" id="KW-1185">Reference proteome</keyword>
<dbReference type="AlphaFoldDB" id="A0A1G7LI13"/>
<evidence type="ECO:0000256" key="12">
    <source>
        <dbReference type="ARBA" id="ARBA00023012"/>
    </source>
</evidence>
<evidence type="ECO:0000256" key="3">
    <source>
        <dbReference type="ARBA" id="ARBA00012438"/>
    </source>
</evidence>
<dbReference type="InterPro" id="IPR005467">
    <property type="entry name" value="His_kinase_dom"/>
</dbReference>
<evidence type="ECO:0000313" key="17">
    <source>
        <dbReference type="Proteomes" id="UP000243333"/>
    </source>
</evidence>
<evidence type="ECO:0000256" key="10">
    <source>
        <dbReference type="ARBA" id="ARBA00022840"/>
    </source>
</evidence>
<evidence type="ECO:0000256" key="8">
    <source>
        <dbReference type="ARBA" id="ARBA00022741"/>
    </source>
</evidence>
<dbReference type="InterPro" id="IPR039506">
    <property type="entry name" value="SPOB_a"/>
</dbReference>
<evidence type="ECO:0000256" key="4">
    <source>
        <dbReference type="ARBA" id="ARBA00022475"/>
    </source>
</evidence>
<evidence type="ECO:0000256" key="1">
    <source>
        <dbReference type="ARBA" id="ARBA00000085"/>
    </source>
</evidence>
<comment type="subcellular location">
    <subcellularLocation>
        <location evidence="2">Cell membrane</location>
        <topology evidence="2">Multi-pass membrane protein</topology>
    </subcellularLocation>
</comment>
<dbReference type="PRINTS" id="PR00344">
    <property type="entry name" value="BCTRLSENSOR"/>
</dbReference>
<keyword evidence="6" id="KW-0808">Transferase</keyword>
<keyword evidence="10" id="KW-0067">ATP-binding</keyword>
<dbReference type="OrthoDB" id="9792686at2"/>
<dbReference type="Pfam" id="PF00989">
    <property type="entry name" value="PAS"/>
    <property type="match status" value="1"/>
</dbReference>
<keyword evidence="13" id="KW-0472">Membrane</keyword>
<keyword evidence="11" id="KW-1133">Transmembrane helix</keyword>
<dbReference type="PROSITE" id="PS50109">
    <property type="entry name" value="HIS_KIN"/>
    <property type="match status" value="1"/>
</dbReference>
<dbReference type="SUPFAM" id="SSF55785">
    <property type="entry name" value="PYP-like sensor domain (PAS domain)"/>
    <property type="match status" value="1"/>
</dbReference>
<dbReference type="Gene3D" id="1.10.287.130">
    <property type="match status" value="1"/>
</dbReference>
<keyword evidence="14" id="KW-0175">Coiled coil</keyword>
<dbReference type="SMART" id="SM00091">
    <property type="entry name" value="PAS"/>
    <property type="match status" value="1"/>
</dbReference>
<dbReference type="GO" id="GO:0000155">
    <property type="term" value="F:phosphorelay sensor kinase activity"/>
    <property type="evidence" value="ECO:0007669"/>
    <property type="project" value="InterPro"/>
</dbReference>
<sequence length="635" mass="71772">MEPAELKKDFEGLTKAVIDAVRDNSFSHLKSFLSWLCKLRLEQGVRLSDIMTVFDLYENSLKDAMSLYLQEDLVTLNRMRREIDALLDKARVYVSEYFFVLYEETVFKQFEQLRVINEISVRLVSSLKLNQVLNFIMTNALRLFKASCGSISLLNSNGDFVTQITHGWHYASSPKLIDQCAYSVPDIIIASARENIVECLKDVIEMEGLYKLILLKLRSKKRVIGLLAMGLSDDRKFTDTDQQVLFTFANHAAIAVHNAQLYADTDQKLQERIYEATVLLEQNRALLHSIREGVIAIDTRGYITLVNREALRRLNTAENPVGQHISKVVPNTRLLHVLETRQAEYDQEHLLGGKAVITNRMPIIANGKVIGAIATFRDKEDVKQLAEELIGVKSLLESMRAQSHEFINKLHAISGLIQMGQYDKVVELITQFYRSKQELISFIVERIRDKATAGLLLGKVSQAQEKGVVLRIAPRSRLVRLPDHFTSASMVTVLGNLITNAIEAVVGQTAERRCVEVRISQGSKYLTISVADQGCGIPQEKRRRIFERGFSTKQGSRGIGLALVREEVEASGGKIVVHSRVNEGSRFVVTIPLFREIETRGESEKDGNSNKRCNFRRRSNGTRTASAIFEQSQRL</sequence>
<dbReference type="GO" id="GO:0005524">
    <property type="term" value="F:ATP binding"/>
    <property type="evidence" value="ECO:0007669"/>
    <property type="project" value="UniProtKB-KW"/>
</dbReference>
<dbReference type="Gene3D" id="3.30.450.40">
    <property type="match status" value="1"/>
</dbReference>
<evidence type="ECO:0000256" key="2">
    <source>
        <dbReference type="ARBA" id="ARBA00004651"/>
    </source>
</evidence>
<dbReference type="SMART" id="SM00387">
    <property type="entry name" value="HATPase_c"/>
    <property type="match status" value="1"/>
</dbReference>
<organism evidence="16 17">
    <name type="scientific">Sporolituus thermophilus DSM 23256</name>
    <dbReference type="NCBI Taxonomy" id="1123285"/>
    <lineage>
        <taxon>Bacteria</taxon>
        <taxon>Bacillati</taxon>
        <taxon>Bacillota</taxon>
        <taxon>Negativicutes</taxon>
        <taxon>Selenomonadales</taxon>
        <taxon>Sporomusaceae</taxon>
        <taxon>Sporolituus</taxon>
    </lineage>
</organism>
<dbReference type="InterPro" id="IPR013767">
    <property type="entry name" value="PAS_fold"/>
</dbReference>
<dbReference type="InterPro" id="IPR029016">
    <property type="entry name" value="GAF-like_dom_sf"/>
</dbReference>
<dbReference type="InterPro" id="IPR035965">
    <property type="entry name" value="PAS-like_dom_sf"/>
</dbReference>
<dbReference type="Proteomes" id="UP000243333">
    <property type="component" value="Unassembled WGS sequence"/>
</dbReference>
<evidence type="ECO:0000256" key="6">
    <source>
        <dbReference type="ARBA" id="ARBA00022679"/>
    </source>
</evidence>
<keyword evidence="4" id="KW-1003">Cell membrane</keyword>
<feature type="coiled-coil region" evidence="14">
    <location>
        <begin position="69"/>
        <end position="96"/>
    </location>
</feature>
<dbReference type="SMART" id="SM00065">
    <property type="entry name" value="GAF"/>
    <property type="match status" value="1"/>
</dbReference>
<name>A0A1G7LI13_9FIRM</name>
<dbReference type="Pfam" id="PF13185">
    <property type="entry name" value="GAF_2"/>
    <property type="match status" value="1"/>
</dbReference>
<dbReference type="FunFam" id="3.30.450.20:FF:000018">
    <property type="entry name" value="Sensor histidine kinase DcuS"/>
    <property type="match status" value="1"/>
</dbReference>
<evidence type="ECO:0000256" key="11">
    <source>
        <dbReference type="ARBA" id="ARBA00022989"/>
    </source>
</evidence>
<evidence type="ECO:0000259" key="15">
    <source>
        <dbReference type="PROSITE" id="PS50109"/>
    </source>
</evidence>
<dbReference type="PANTHER" id="PTHR43547:SF10">
    <property type="entry name" value="SENSOR HISTIDINE KINASE DCUS"/>
    <property type="match status" value="1"/>
</dbReference>
<dbReference type="PANTHER" id="PTHR43547">
    <property type="entry name" value="TWO-COMPONENT HISTIDINE KINASE"/>
    <property type="match status" value="1"/>
</dbReference>
<dbReference type="GO" id="GO:0006355">
    <property type="term" value="P:regulation of DNA-templated transcription"/>
    <property type="evidence" value="ECO:0007669"/>
    <property type="project" value="InterPro"/>
</dbReference>
<dbReference type="EC" id="2.7.13.3" evidence="3"/>
<comment type="catalytic activity">
    <reaction evidence="1">
        <text>ATP + protein L-histidine = ADP + protein N-phospho-L-histidine.</text>
        <dbReference type="EC" id="2.7.13.3"/>
    </reaction>
</comment>
<dbReference type="Pfam" id="PF02518">
    <property type="entry name" value="HATPase_c"/>
    <property type="match status" value="1"/>
</dbReference>
<evidence type="ECO:0000256" key="13">
    <source>
        <dbReference type="ARBA" id="ARBA00023136"/>
    </source>
</evidence>
<reference evidence="17" key="1">
    <citation type="submission" date="2016-10" db="EMBL/GenBank/DDBJ databases">
        <authorList>
            <person name="Varghese N."/>
            <person name="Submissions S."/>
        </authorList>
    </citation>
    <scope>NUCLEOTIDE SEQUENCE [LARGE SCALE GENOMIC DNA]</scope>
    <source>
        <strain evidence="17">DSM 23256</strain>
    </source>
</reference>
<protein>
    <recommendedName>
        <fullName evidence="3">histidine kinase</fullName>
        <ecNumber evidence="3">2.7.13.3</ecNumber>
    </recommendedName>
</protein>
<dbReference type="EMBL" id="FNBU01000012">
    <property type="protein sequence ID" value="SDF49061.1"/>
    <property type="molecule type" value="Genomic_DNA"/>
</dbReference>
<keyword evidence="12" id="KW-0902">Two-component regulatory system</keyword>
<dbReference type="Gene3D" id="3.30.450.20">
    <property type="entry name" value="PAS domain"/>
    <property type="match status" value="1"/>
</dbReference>
<dbReference type="GO" id="GO:0005886">
    <property type="term" value="C:plasma membrane"/>
    <property type="evidence" value="ECO:0007669"/>
    <property type="project" value="UniProtKB-SubCell"/>
</dbReference>
<accession>A0A1G7LI13</accession>
<evidence type="ECO:0000256" key="9">
    <source>
        <dbReference type="ARBA" id="ARBA00022777"/>
    </source>
</evidence>
<evidence type="ECO:0000313" key="16">
    <source>
        <dbReference type="EMBL" id="SDF49061.1"/>
    </source>
</evidence>
<dbReference type="InterPro" id="IPR004358">
    <property type="entry name" value="Sig_transdc_His_kin-like_C"/>
</dbReference>
<dbReference type="SUPFAM" id="SSF55890">
    <property type="entry name" value="Sporulation response regulatory protein Spo0B"/>
    <property type="match status" value="1"/>
</dbReference>
<keyword evidence="8" id="KW-0547">Nucleotide-binding</keyword>
<dbReference type="SUPFAM" id="SSF55781">
    <property type="entry name" value="GAF domain-like"/>
    <property type="match status" value="1"/>
</dbReference>
<evidence type="ECO:0000256" key="5">
    <source>
        <dbReference type="ARBA" id="ARBA00022553"/>
    </source>
</evidence>
<dbReference type="STRING" id="1123285.SAMN05660235_01783"/>